<feature type="compositionally biased region" description="Pro residues" evidence="1">
    <location>
        <begin position="133"/>
        <end position="158"/>
    </location>
</feature>
<comment type="caution">
    <text evidence="2">The sequence shown here is derived from an EMBL/GenBank/DDBJ whole genome shotgun (WGS) entry which is preliminary data.</text>
</comment>
<reference evidence="2" key="1">
    <citation type="submission" date="2022-07" db="EMBL/GenBank/DDBJ databases">
        <title>Phylogenomic reconstructions and comparative analyses of Kickxellomycotina fungi.</title>
        <authorList>
            <person name="Reynolds N.K."/>
            <person name="Stajich J.E."/>
            <person name="Barry K."/>
            <person name="Grigoriev I.V."/>
            <person name="Crous P."/>
            <person name="Smith M.E."/>
        </authorList>
    </citation>
    <scope>NUCLEOTIDE SEQUENCE</scope>
    <source>
        <strain evidence="2">NBRC 105414</strain>
    </source>
</reference>
<gene>
    <name evidence="2" type="ORF">H4R18_002831</name>
</gene>
<dbReference type="Proteomes" id="UP001140217">
    <property type="component" value="Unassembled WGS sequence"/>
</dbReference>
<feature type="region of interest" description="Disordered" evidence="1">
    <location>
        <begin position="126"/>
        <end position="183"/>
    </location>
</feature>
<name>A0A9W8LH62_9FUNG</name>
<dbReference type="AlphaFoldDB" id="A0A9W8LH62"/>
<feature type="compositionally biased region" description="Basic and acidic residues" evidence="1">
    <location>
        <begin position="61"/>
        <end position="73"/>
    </location>
</feature>
<feature type="region of interest" description="Disordered" evidence="1">
    <location>
        <begin position="59"/>
        <end position="102"/>
    </location>
</feature>
<evidence type="ECO:0000313" key="2">
    <source>
        <dbReference type="EMBL" id="KAJ2781505.1"/>
    </source>
</evidence>
<evidence type="ECO:0000256" key="1">
    <source>
        <dbReference type="SAM" id="MobiDB-lite"/>
    </source>
</evidence>
<proteinExistence type="predicted"/>
<sequence length="258" mass="27897">MLARPTRAPAPARLAYAGRAAPPLSAWLCPEVSVRVRREQAQQRRALRIAERAAALLQAERQQELEREAEARRDRRRRADRGQPQAPRLQRRRAPTLLPASPELCRPQSLLIPELLPKEMLNPKEALGHRDAPAPPQAMPIPAPSEPAGPSALPPPLQTPAGSPPLGLGLDLGLDLDPPARTGPPDTSAAILEIAEFLERDIDVFTPTALAQTPRSAGFAVNLAPPDSAGLPPGASTKGQRQTREQQDLVDDILNMTF</sequence>
<accession>A0A9W8LH62</accession>
<feature type="region of interest" description="Disordered" evidence="1">
    <location>
        <begin position="222"/>
        <end position="250"/>
    </location>
</feature>
<evidence type="ECO:0000313" key="3">
    <source>
        <dbReference type="Proteomes" id="UP001140217"/>
    </source>
</evidence>
<feature type="compositionally biased region" description="Low complexity" evidence="1">
    <location>
        <begin position="164"/>
        <end position="179"/>
    </location>
</feature>
<organism evidence="2 3">
    <name type="scientific">Coemansia javaensis</name>
    <dbReference type="NCBI Taxonomy" id="2761396"/>
    <lineage>
        <taxon>Eukaryota</taxon>
        <taxon>Fungi</taxon>
        <taxon>Fungi incertae sedis</taxon>
        <taxon>Zoopagomycota</taxon>
        <taxon>Kickxellomycotina</taxon>
        <taxon>Kickxellomycetes</taxon>
        <taxon>Kickxellales</taxon>
        <taxon>Kickxellaceae</taxon>
        <taxon>Coemansia</taxon>
    </lineage>
</organism>
<dbReference type="OrthoDB" id="5591183at2759"/>
<keyword evidence="3" id="KW-1185">Reference proteome</keyword>
<protein>
    <submittedName>
        <fullName evidence="2">Uncharacterized protein</fullName>
    </submittedName>
</protein>
<dbReference type="EMBL" id="JANBUL010000102">
    <property type="protein sequence ID" value="KAJ2781505.1"/>
    <property type="molecule type" value="Genomic_DNA"/>
</dbReference>